<reference evidence="2 3" key="1">
    <citation type="journal article" date="2016" name="Nat. Commun.">
        <title>Thousands of microbial genomes shed light on interconnected biogeochemical processes in an aquifer system.</title>
        <authorList>
            <person name="Anantharaman K."/>
            <person name="Brown C.T."/>
            <person name="Hug L.A."/>
            <person name="Sharon I."/>
            <person name="Castelle C.J."/>
            <person name="Probst A.J."/>
            <person name="Thomas B.C."/>
            <person name="Singh A."/>
            <person name="Wilkins M.J."/>
            <person name="Karaoz U."/>
            <person name="Brodie E.L."/>
            <person name="Williams K.H."/>
            <person name="Hubbard S.S."/>
            <person name="Banfield J.F."/>
        </authorList>
    </citation>
    <scope>NUCLEOTIDE SEQUENCE [LARGE SCALE GENOMIC DNA]</scope>
</reference>
<protein>
    <submittedName>
        <fullName evidence="2">Uncharacterized protein</fullName>
    </submittedName>
</protein>
<organism evidence="2 3">
    <name type="scientific">Candidatus Gottesmanbacteria bacterium RBG_13_45_10</name>
    <dbReference type="NCBI Taxonomy" id="1798370"/>
    <lineage>
        <taxon>Bacteria</taxon>
        <taxon>Candidatus Gottesmaniibacteriota</taxon>
    </lineage>
</organism>
<evidence type="ECO:0000313" key="2">
    <source>
        <dbReference type="EMBL" id="OGG12168.1"/>
    </source>
</evidence>
<comment type="caution">
    <text evidence="2">The sequence shown here is derived from an EMBL/GenBank/DDBJ whole genome shotgun (WGS) entry which is preliminary data.</text>
</comment>
<dbReference type="Proteomes" id="UP000177268">
    <property type="component" value="Unassembled WGS sequence"/>
</dbReference>
<keyword evidence="1" id="KW-0472">Membrane</keyword>
<proteinExistence type="predicted"/>
<keyword evidence="1" id="KW-0812">Transmembrane</keyword>
<evidence type="ECO:0000256" key="1">
    <source>
        <dbReference type="SAM" id="Phobius"/>
    </source>
</evidence>
<dbReference type="EMBL" id="MFIZ01000002">
    <property type="protein sequence ID" value="OGG12168.1"/>
    <property type="molecule type" value="Genomic_DNA"/>
</dbReference>
<accession>A0A1F5ZI54</accession>
<evidence type="ECO:0000313" key="3">
    <source>
        <dbReference type="Proteomes" id="UP000177268"/>
    </source>
</evidence>
<gene>
    <name evidence="2" type="ORF">A2Z00_05820</name>
</gene>
<dbReference type="STRING" id="1798370.A2Z00_05820"/>
<dbReference type="AlphaFoldDB" id="A0A1F5ZI54"/>
<feature type="transmembrane region" description="Helical" evidence="1">
    <location>
        <begin position="32"/>
        <end position="50"/>
    </location>
</feature>
<name>A0A1F5ZI54_9BACT</name>
<keyword evidence="1" id="KW-1133">Transmembrane helix</keyword>
<feature type="transmembrane region" description="Helical" evidence="1">
    <location>
        <begin position="7"/>
        <end position="26"/>
    </location>
</feature>
<feature type="transmembrane region" description="Helical" evidence="1">
    <location>
        <begin position="62"/>
        <end position="81"/>
    </location>
</feature>
<sequence length="83" mass="8865">MKRVHILHYLVLGAILIGGIATFIYVQSNTSIQFIVGIATAAAYVCWGLIHHALAGDLHEKIVVEYILIGAIAIVLLATVLGV</sequence>